<dbReference type="RefSeq" id="XP_066714925.1">
    <property type="nucleotide sequence ID" value="XM_066859438.1"/>
</dbReference>
<evidence type="ECO:0000256" key="1">
    <source>
        <dbReference type="SAM" id="MobiDB-lite"/>
    </source>
</evidence>
<dbReference type="InterPro" id="IPR008928">
    <property type="entry name" value="6-hairpin_glycosidase_sf"/>
</dbReference>
<dbReference type="PANTHER" id="PTHR42899">
    <property type="entry name" value="SPERMATOGENESIS-ASSOCIATED PROTEIN 20"/>
    <property type="match status" value="1"/>
</dbReference>
<reference evidence="3 4" key="1">
    <citation type="submission" date="2023-01" db="EMBL/GenBank/DDBJ databases">
        <title>Analysis of 21 Apiospora genomes using comparative genomics revels a genus with tremendous synthesis potential of carbohydrate active enzymes and secondary metabolites.</title>
        <authorList>
            <person name="Sorensen T."/>
        </authorList>
    </citation>
    <scope>NUCLEOTIDE SEQUENCE [LARGE SCALE GENOMIC DNA]</scope>
    <source>
        <strain evidence="3 4">CBS 135458</strain>
    </source>
</reference>
<feature type="domain" description="Spermatogenesis-associated protein 20-like TRX" evidence="2">
    <location>
        <begin position="42"/>
        <end position="201"/>
    </location>
</feature>
<evidence type="ECO:0000313" key="3">
    <source>
        <dbReference type="EMBL" id="KAK8061663.1"/>
    </source>
</evidence>
<dbReference type="InterPro" id="IPR036249">
    <property type="entry name" value="Thioredoxin-like_sf"/>
</dbReference>
<dbReference type="InterPro" id="IPR012341">
    <property type="entry name" value="6hp_glycosidase-like_sf"/>
</dbReference>
<proteinExistence type="predicted"/>
<dbReference type="Gene3D" id="1.50.10.10">
    <property type="match status" value="1"/>
</dbReference>
<name>A0ABR1URV5_9PEZI</name>
<comment type="caution">
    <text evidence="3">The sequence shown here is derived from an EMBL/GenBank/DDBJ whole genome shotgun (WGS) entry which is preliminary data.</text>
</comment>
<protein>
    <submittedName>
        <fullName evidence="3">Spermidine N(1)-acetyltransferase</fullName>
    </submittedName>
</protein>
<evidence type="ECO:0000259" key="2">
    <source>
        <dbReference type="Pfam" id="PF03190"/>
    </source>
</evidence>
<dbReference type="InterPro" id="IPR004879">
    <property type="entry name" value="Ssp411-like_TRX"/>
</dbReference>
<dbReference type="SUPFAM" id="SSF52833">
    <property type="entry name" value="Thioredoxin-like"/>
    <property type="match status" value="1"/>
</dbReference>
<dbReference type="EMBL" id="JAQQWL010000008">
    <property type="protein sequence ID" value="KAK8061663.1"/>
    <property type="molecule type" value="Genomic_DNA"/>
</dbReference>
<dbReference type="SUPFAM" id="SSF48208">
    <property type="entry name" value="Six-hairpin glycosidases"/>
    <property type="match status" value="1"/>
</dbReference>
<dbReference type="PANTHER" id="PTHR42899:SF1">
    <property type="entry name" value="SPERMATOGENESIS-ASSOCIATED PROTEIN 20"/>
    <property type="match status" value="1"/>
</dbReference>
<gene>
    <name evidence="3" type="ORF">PG994_008029</name>
</gene>
<feature type="region of interest" description="Disordered" evidence="1">
    <location>
        <begin position="1"/>
        <end position="35"/>
    </location>
</feature>
<keyword evidence="4" id="KW-1185">Reference proteome</keyword>
<dbReference type="Pfam" id="PF03190">
    <property type="entry name" value="Thioredox_DsbH"/>
    <property type="match status" value="1"/>
</dbReference>
<dbReference type="Gene3D" id="3.40.30.10">
    <property type="entry name" value="Glutaredoxin"/>
    <property type="match status" value="1"/>
</dbReference>
<sequence>MMSAQLQASASPAGAGSASASSQQQSSSTAAATSPAANLAGTSKSPYILSQKDSSILWQLFDNGAVQRAKAENKLIFLHVGYSASHFCSLTIQESFTNRAVIQTLNNHFMPIIVDREERPDLDTIYMSYIHSLNSAAGYPLNVFLTPDLQPVFGGTYFPAPGAQSTDVITDVADDNPEAPDFLTVLLRMRSAWDDNNERIRLYSDGRSSLEVLRKFMSEGTLGPNDPRGPAQSGRVELGELDLDHIEEAYEHMSKTFDYTYGGFLHMPNTTPSFLSGRVDVAQLGQTFEYIKKTPRFTTPSKLSFLLNANLFPQAVKDVVGGDLCHKATDFGIQTLLSIISGGIRDHVGGGIHHYSKTRDWSLPSFEKILSDNALLLGVFLDAWTGFKTGPGSVMPEQPVLNEFGGMVLELADYLTTAPILLENGGLATSEAADSRNRRGDQTMRNGAYYLWTRKEFDAVLGDERQSAVAAAYWNVKEHGNVDSSDDPHDEYLNQNVLCVVKTLPDLSAQFSISQEQAASLVASARSKLRAHREKERIRPSLDAKVVAAYNGMAIACLSRAGKACREHGLGSSERGARYLKVAKDAATFIKKELWDPYTGTLYRMYHAGIRADTKAFAEDYAFLIQGLLELSQATTDDSWLEWVQQLQQAQLQLFYDYPLQGSSERRAGCGGFYSTSEDASYILLRVKDAMDTTQPSTNAVSTSNLIRLSSLLKKSSSDSEQEHPYLLMAKETINAFEPEMLQYPYLFPGLLSLVIHLRLGTSDRSTQPE</sequence>
<organism evidence="3 4">
    <name type="scientific">Apiospora phragmitis</name>
    <dbReference type="NCBI Taxonomy" id="2905665"/>
    <lineage>
        <taxon>Eukaryota</taxon>
        <taxon>Fungi</taxon>
        <taxon>Dikarya</taxon>
        <taxon>Ascomycota</taxon>
        <taxon>Pezizomycotina</taxon>
        <taxon>Sordariomycetes</taxon>
        <taxon>Xylariomycetidae</taxon>
        <taxon>Amphisphaeriales</taxon>
        <taxon>Apiosporaceae</taxon>
        <taxon>Apiospora</taxon>
    </lineage>
</organism>
<evidence type="ECO:0000313" key="4">
    <source>
        <dbReference type="Proteomes" id="UP001480595"/>
    </source>
</evidence>
<dbReference type="GeneID" id="92092501"/>
<accession>A0ABR1URV5</accession>
<dbReference type="InterPro" id="IPR024705">
    <property type="entry name" value="Ssp411"/>
</dbReference>
<dbReference type="PIRSF" id="PIRSF006402">
    <property type="entry name" value="UCP006402_thioredoxin"/>
    <property type="match status" value="1"/>
</dbReference>
<dbReference type="Proteomes" id="UP001480595">
    <property type="component" value="Unassembled WGS sequence"/>
</dbReference>